<accession>A0A090YL02</accession>
<sequence length="166" mass="18683">MVQIKVTPEELERAAKRANDTKHVLESIHKNLCDQIDYMCYQWTGASNQNFLQMFNNARPSAFTAINALLHVEEELKRIAEKFRVADSQDVTTQKGTTPSTAPEKSLFEKVWDGMIDGAGDAVGDTIDGIKALGDWETWEGMGYTITHLDEALCGMRYQIPLIKML</sequence>
<name>A0A090YL02_9BACI</name>
<dbReference type="SUPFAM" id="SSF140453">
    <property type="entry name" value="EsxAB dimer-like"/>
    <property type="match status" value="1"/>
</dbReference>
<evidence type="ECO:0000313" key="2">
    <source>
        <dbReference type="Proteomes" id="UP000029389"/>
    </source>
</evidence>
<evidence type="ECO:0000313" key="1">
    <source>
        <dbReference type="EMBL" id="KFM99503.1"/>
    </source>
</evidence>
<dbReference type="AlphaFoldDB" id="A0A090YL02"/>
<dbReference type="Gene3D" id="1.10.287.850">
    <property type="entry name" value="HP0062-like domain"/>
    <property type="match status" value="1"/>
</dbReference>
<dbReference type="InterPro" id="IPR036689">
    <property type="entry name" value="ESAT-6-like_sf"/>
</dbReference>
<comment type="caution">
    <text evidence="1">The sequence shown here is derived from an EMBL/GenBank/DDBJ whole genome shotgun (WGS) entry which is preliminary data.</text>
</comment>
<dbReference type="Pfam" id="PF06013">
    <property type="entry name" value="WXG100"/>
    <property type="match status" value="1"/>
</dbReference>
<organism evidence="1 2">
    <name type="scientific">Bacillus clarus</name>
    <dbReference type="NCBI Taxonomy" id="2338372"/>
    <lineage>
        <taxon>Bacteria</taxon>
        <taxon>Bacillati</taxon>
        <taxon>Bacillota</taxon>
        <taxon>Bacilli</taxon>
        <taxon>Bacillales</taxon>
        <taxon>Bacillaceae</taxon>
        <taxon>Bacillus</taxon>
        <taxon>Bacillus cereus group</taxon>
    </lineage>
</organism>
<protein>
    <submittedName>
        <fullName evidence="1">Secretion target family protein</fullName>
    </submittedName>
</protein>
<dbReference type="InterPro" id="IPR010310">
    <property type="entry name" value="T7SS_ESAT-6-like"/>
</dbReference>
<dbReference type="Proteomes" id="UP000029389">
    <property type="component" value="Unassembled WGS sequence"/>
</dbReference>
<dbReference type="EMBL" id="JMQC01000008">
    <property type="protein sequence ID" value="KFM99503.1"/>
    <property type="molecule type" value="Genomic_DNA"/>
</dbReference>
<dbReference type="PATRIC" id="fig|1405.8.peg.772"/>
<dbReference type="NCBIfam" id="TIGR03930">
    <property type="entry name" value="WXG100_ESAT6"/>
    <property type="match status" value="1"/>
</dbReference>
<proteinExistence type="predicted"/>
<reference evidence="1 2" key="1">
    <citation type="submission" date="2014-04" db="EMBL/GenBank/DDBJ databases">
        <authorList>
            <person name="Bishop-Lilly K.A."/>
            <person name="Broomall S.M."/>
            <person name="Chain P.S."/>
            <person name="Chertkov O."/>
            <person name="Coyne S.R."/>
            <person name="Daligault H.E."/>
            <person name="Davenport K.W."/>
            <person name="Erkkila T."/>
            <person name="Frey K.G."/>
            <person name="Gibbons H.S."/>
            <person name="Gu W."/>
            <person name="Jaissle J."/>
            <person name="Johnson S.L."/>
            <person name="Koroleva G.I."/>
            <person name="Ladner J.T."/>
            <person name="Lo C.-C."/>
            <person name="Minogue T.D."/>
            <person name="Munk C."/>
            <person name="Palacios G.F."/>
            <person name="Redden C.L."/>
            <person name="Rosenzweig C.N."/>
            <person name="Scholz M.B."/>
            <person name="Teshima H."/>
            <person name="Xu Y."/>
        </authorList>
    </citation>
    <scope>NUCLEOTIDE SEQUENCE [LARGE SCALE GENOMIC DNA]</scope>
    <source>
        <strain evidence="1 2">BHP</strain>
    </source>
</reference>
<gene>
    <name evidence="1" type="ORF">DJ93_598</name>
</gene>